<dbReference type="EMBL" id="LVWI01000003">
    <property type="protein sequence ID" value="OKP90456.1"/>
    <property type="molecule type" value="Genomic_DNA"/>
</dbReference>
<keyword evidence="7 14" id="KW-0812">Transmembrane</keyword>
<dbReference type="CDD" id="cd06225">
    <property type="entry name" value="HAMP"/>
    <property type="match status" value="1"/>
</dbReference>
<evidence type="ECO:0000256" key="9">
    <source>
        <dbReference type="ARBA" id="ARBA00022777"/>
    </source>
</evidence>
<dbReference type="InterPro" id="IPR036890">
    <property type="entry name" value="HATPase_C_sf"/>
</dbReference>
<evidence type="ECO:0000256" key="8">
    <source>
        <dbReference type="ARBA" id="ARBA00022741"/>
    </source>
</evidence>
<keyword evidence="13 14" id="KW-0472">Membrane</keyword>
<evidence type="ECO:0000259" key="15">
    <source>
        <dbReference type="PROSITE" id="PS50885"/>
    </source>
</evidence>
<evidence type="ECO:0000256" key="4">
    <source>
        <dbReference type="ARBA" id="ARBA00022475"/>
    </source>
</evidence>
<dbReference type="InterPro" id="IPR003660">
    <property type="entry name" value="HAMP_dom"/>
</dbReference>
<evidence type="ECO:0000256" key="13">
    <source>
        <dbReference type="ARBA" id="ARBA00023136"/>
    </source>
</evidence>
<keyword evidence="12" id="KW-0902">Two-component regulatory system</keyword>
<dbReference type="InterPro" id="IPR036097">
    <property type="entry name" value="HisK_dim/P_sf"/>
</dbReference>
<dbReference type="Pfam" id="PF00672">
    <property type="entry name" value="HAMP"/>
    <property type="match status" value="1"/>
</dbReference>
<reference evidence="16 17" key="1">
    <citation type="submission" date="2016-03" db="EMBL/GenBank/DDBJ databases">
        <authorList>
            <person name="Sant'Anna F.H."/>
            <person name="Ambrosini A."/>
            <person name="Souza R."/>
            <person name="Bach E."/>
            <person name="Fernandes G."/>
            <person name="Balsanelli E."/>
            <person name="Baura V.A."/>
            <person name="Souza E.M."/>
            <person name="Passaglia L."/>
        </authorList>
    </citation>
    <scope>NUCLEOTIDE SEQUENCE [LARGE SCALE GENOMIC DNA]</scope>
    <source>
        <strain evidence="16 17">P26E</strain>
    </source>
</reference>
<dbReference type="SUPFAM" id="SSF55874">
    <property type="entry name" value="ATPase domain of HSP90 chaperone/DNA topoisomerase II/histidine kinase"/>
    <property type="match status" value="1"/>
</dbReference>
<comment type="caution">
    <text evidence="16">The sequence shown here is derived from an EMBL/GenBank/DDBJ whole genome shotgun (WGS) entry which is preliminary data.</text>
</comment>
<evidence type="ECO:0000256" key="2">
    <source>
        <dbReference type="ARBA" id="ARBA00004651"/>
    </source>
</evidence>
<dbReference type="EC" id="2.7.13.3" evidence="3"/>
<keyword evidence="10" id="KW-0067">ATP-binding</keyword>
<evidence type="ECO:0000256" key="7">
    <source>
        <dbReference type="ARBA" id="ARBA00022692"/>
    </source>
</evidence>
<feature type="transmembrane region" description="Helical" evidence="14">
    <location>
        <begin position="139"/>
        <end position="160"/>
    </location>
</feature>
<gene>
    <name evidence="16" type="ORF">A3844_05335</name>
</gene>
<keyword evidence="4" id="KW-1003">Cell membrane</keyword>
<dbReference type="SMART" id="SM00388">
    <property type="entry name" value="HisKA"/>
    <property type="match status" value="1"/>
</dbReference>
<dbReference type="Proteomes" id="UP000186058">
    <property type="component" value="Unassembled WGS sequence"/>
</dbReference>
<dbReference type="RefSeq" id="WP_074106822.1">
    <property type="nucleotide sequence ID" value="NZ_LVWI01000003.1"/>
</dbReference>
<protein>
    <recommendedName>
        <fullName evidence="3">histidine kinase</fullName>
        <ecNumber evidence="3">2.7.13.3</ecNumber>
    </recommendedName>
</protein>
<evidence type="ECO:0000256" key="14">
    <source>
        <dbReference type="SAM" id="Phobius"/>
    </source>
</evidence>
<dbReference type="SMART" id="SM00304">
    <property type="entry name" value="HAMP"/>
    <property type="match status" value="1"/>
</dbReference>
<dbReference type="PROSITE" id="PS50885">
    <property type="entry name" value="HAMP"/>
    <property type="match status" value="1"/>
</dbReference>
<evidence type="ECO:0000256" key="3">
    <source>
        <dbReference type="ARBA" id="ARBA00012438"/>
    </source>
</evidence>
<dbReference type="InterPro" id="IPR050398">
    <property type="entry name" value="HssS/ArlS-like"/>
</dbReference>
<keyword evidence="8" id="KW-0547">Nucleotide-binding</keyword>
<evidence type="ECO:0000256" key="12">
    <source>
        <dbReference type="ARBA" id="ARBA00023012"/>
    </source>
</evidence>
<proteinExistence type="predicted"/>
<evidence type="ECO:0000256" key="6">
    <source>
        <dbReference type="ARBA" id="ARBA00022679"/>
    </source>
</evidence>
<evidence type="ECO:0000256" key="5">
    <source>
        <dbReference type="ARBA" id="ARBA00022553"/>
    </source>
</evidence>
<keyword evidence="6" id="KW-0808">Transferase</keyword>
<dbReference type="Gene3D" id="6.10.340.10">
    <property type="match status" value="1"/>
</dbReference>
<dbReference type="PANTHER" id="PTHR45528:SF1">
    <property type="entry name" value="SENSOR HISTIDINE KINASE CPXA"/>
    <property type="match status" value="1"/>
</dbReference>
<keyword evidence="17" id="KW-1185">Reference proteome</keyword>
<dbReference type="Gene3D" id="3.30.565.10">
    <property type="entry name" value="Histidine kinase-like ATPase, C-terminal domain"/>
    <property type="match status" value="1"/>
</dbReference>
<organism evidence="16 17">
    <name type="scientific">Paenibacillus helianthi</name>
    <dbReference type="NCBI Taxonomy" id="1349432"/>
    <lineage>
        <taxon>Bacteria</taxon>
        <taxon>Bacillati</taxon>
        <taxon>Bacillota</taxon>
        <taxon>Bacilli</taxon>
        <taxon>Bacillales</taxon>
        <taxon>Paenibacillaceae</taxon>
        <taxon>Paenibacillus</taxon>
    </lineage>
</organism>
<accession>A0ABX3EW51</accession>
<keyword evidence="5" id="KW-0597">Phosphoprotein</keyword>
<dbReference type="Gene3D" id="1.10.287.130">
    <property type="match status" value="1"/>
</dbReference>
<comment type="subcellular location">
    <subcellularLocation>
        <location evidence="2">Cell membrane</location>
        <topology evidence="2">Multi-pass membrane protein</topology>
    </subcellularLocation>
</comment>
<keyword evidence="11 14" id="KW-1133">Transmembrane helix</keyword>
<evidence type="ECO:0000256" key="11">
    <source>
        <dbReference type="ARBA" id="ARBA00022989"/>
    </source>
</evidence>
<sequence>MKKKLKKEKKTRIPLRRSVLGFKLLGFALFSFVIAVIIYFGVSKLGNYIADSETLEKLEKSNNIETYLEQFQGYVTANRLKSSDYTQIKFWLTENTQVGFLYNSDKSSSEDYKIQFVDKSVFVSPYATNAMYAAFIQPLSIFFAVWCFFFLFLANVRYIVSDIKLLSRDMKQLTEGKLNHKVWLSRKDELGDLARDIETMRCSIISRMEAENKAIQANQNLITALSHDLRTPLTKQIGYLEFAMNGQYKDEASMQDCLRKVYSASLQIKSLSDELFSYFTALQSSDGKQREFEEVDGFTLLSQLFMEYSEFLDKSGFNVHLRNPEIQEFTLKVDIHYLARIMDNLISNIQKYADISQPVEFYYQVMDSNVFIHFENRIGKQIGYTESANIGIKSADKLAKSMNGSLHIEKHTEHFVAVLSLPVFATDYN</sequence>
<dbReference type="PANTHER" id="PTHR45528">
    <property type="entry name" value="SENSOR HISTIDINE KINASE CPXA"/>
    <property type="match status" value="1"/>
</dbReference>
<dbReference type="SUPFAM" id="SSF47384">
    <property type="entry name" value="Homodimeric domain of signal transducing histidine kinase"/>
    <property type="match status" value="1"/>
</dbReference>
<evidence type="ECO:0000256" key="1">
    <source>
        <dbReference type="ARBA" id="ARBA00000085"/>
    </source>
</evidence>
<dbReference type="SUPFAM" id="SSF158472">
    <property type="entry name" value="HAMP domain-like"/>
    <property type="match status" value="1"/>
</dbReference>
<comment type="catalytic activity">
    <reaction evidence="1">
        <text>ATP + protein L-histidine = ADP + protein N-phospho-L-histidine.</text>
        <dbReference type="EC" id="2.7.13.3"/>
    </reaction>
</comment>
<dbReference type="CDD" id="cd00082">
    <property type="entry name" value="HisKA"/>
    <property type="match status" value="1"/>
</dbReference>
<dbReference type="InterPro" id="IPR003661">
    <property type="entry name" value="HisK_dim/P_dom"/>
</dbReference>
<evidence type="ECO:0000313" key="17">
    <source>
        <dbReference type="Proteomes" id="UP000186058"/>
    </source>
</evidence>
<feature type="domain" description="HAMP" evidence="15">
    <location>
        <begin position="157"/>
        <end position="209"/>
    </location>
</feature>
<name>A0ABX3EW51_9BACL</name>
<keyword evidence="9" id="KW-0418">Kinase</keyword>
<evidence type="ECO:0000313" key="16">
    <source>
        <dbReference type="EMBL" id="OKP90456.1"/>
    </source>
</evidence>
<evidence type="ECO:0000256" key="10">
    <source>
        <dbReference type="ARBA" id="ARBA00022840"/>
    </source>
</evidence>
<dbReference type="Pfam" id="PF00512">
    <property type="entry name" value="HisKA"/>
    <property type="match status" value="1"/>
</dbReference>
<feature type="transmembrane region" description="Helical" evidence="14">
    <location>
        <begin position="20"/>
        <end position="42"/>
    </location>
</feature>